<evidence type="ECO:0000256" key="3">
    <source>
        <dbReference type="HAMAP-Rule" id="MF_00359"/>
    </source>
</evidence>
<dbReference type="AlphaFoldDB" id="A0A147JSA9"/>
<dbReference type="STRING" id="1776334.APZ16_03335"/>
<reference evidence="5 6" key="1">
    <citation type="journal article" date="2016" name="Nat. Microbiol.">
        <title>Genomic inference of the metabolism of cosmopolitan subsurface Archaea, Hadesarchaea.</title>
        <authorList>
            <person name="Baker B.J."/>
            <person name="Saw J.H."/>
            <person name="Lind A.E."/>
            <person name="Lazar C.S."/>
            <person name="Hinrichs K.-U."/>
            <person name="Teske A.P."/>
            <person name="Ettema T.J."/>
        </authorList>
    </citation>
    <scope>NUCLEOTIDE SEQUENCE [LARGE SCALE GENOMIC DNA]</scope>
</reference>
<evidence type="ECO:0000256" key="4">
    <source>
        <dbReference type="RuleBase" id="RU000668"/>
    </source>
</evidence>
<dbReference type="GO" id="GO:0005840">
    <property type="term" value="C:ribosome"/>
    <property type="evidence" value="ECO:0007669"/>
    <property type="project" value="UniProtKB-KW"/>
</dbReference>
<evidence type="ECO:0000313" key="5">
    <source>
        <dbReference type="EMBL" id="KUO39389.1"/>
    </source>
</evidence>
<dbReference type="Pfam" id="PF01015">
    <property type="entry name" value="Ribosomal_S3Ae"/>
    <property type="match status" value="1"/>
</dbReference>
<name>A0A147JSA9_HADYE</name>
<dbReference type="InterPro" id="IPR001593">
    <property type="entry name" value="Ribosomal_eS1"/>
</dbReference>
<dbReference type="GO" id="GO:0006412">
    <property type="term" value="P:translation"/>
    <property type="evidence" value="ECO:0007669"/>
    <property type="project" value="UniProtKB-UniRule"/>
</dbReference>
<dbReference type="GO" id="GO:1990904">
    <property type="term" value="C:ribonucleoprotein complex"/>
    <property type="evidence" value="ECO:0007669"/>
    <property type="project" value="UniProtKB-KW"/>
</dbReference>
<keyword evidence="2 3" id="KW-0687">Ribonucleoprotein</keyword>
<keyword evidence="1 3" id="KW-0689">Ribosomal protein</keyword>
<evidence type="ECO:0000256" key="2">
    <source>
        <dbReference type="ARBA" id="ARBA00023274"/>
    </source>
</evidence>
<accession>A0A147JSA9</accession>
<dbReference type="InterPro" id="IPR018281">
    <property type="entry name" value="Ribosomal_eS1_CS"/>
</dbReference>
<dbReference type="PANTHER" id="PTHR11830">
    <property type="entry name" value="40S RIBOSOMAL PROTEIN S3A"/>
    <property type="match status" value="1"/>
</dbReference>
<dbReference type="InterPro" id="IPR030838">
    <property type="entry name" value="Ribosomal_eS1_arc"/>
</dbReference>
<dbReference type="HAMAP" id="MF_00359">
    <property type="entry name" value="Ribosomal_eS1"/>
    <property type="match status" value="1"/>
</dbReference>
<dbReference type="EMBL" id="LQMQ01000065">
    <property type="protein sequence ID" value="KUO39389.1"/>
    <property type="molecule type" value="Genomic_DNA"/>
</dbReference>
<comment type="similarity">
    <text evidence="3 4">Belongs to the eukaryotic ribosomal protein eS1 family.</text>
</comment>
<dbReference type="PROSITE" id="PS01191">
    <property type="entry name" value="RIBOSOMAL_S3AE"/>
    <property type="match status" value="1"/>
</dbReference>
<dbReference type="GO" id="GO:0003735">
    <property type="term" value="F:structural constituent of ribosome"/>
    <property type="evidence" value="ECO:0007669"/>
    <property type="project" value="InterPro"/>
</dbReference>
<evidence type="ECO:0000313" key="6">
    <source>
        <dbReference type="Proteomes" id="UP000074294"/>
    </source>
</evidence>
<sequence>MAEEKKRVVKKSWREKEWFEVVAPPMFGSQKIGETLASEPEQLLGRVFETTLGDLIQDFSKSHIKLYFQVKEVRDKQALTKFVGHEMARDYIRSQVRRRAGKVDDIATVTTKDGYKLRVTSMVTTLRRVQSTKLDLIHKDMRKVVEGRAAERTLDQFVQEAVLGKLSADIYKEAKKYCPIRRVEVYKSKVIGEPVPEQVKSP</sequence>
<dbReference type="Proteomes" id="UP000074294">
    <property type="component" value="Unassembled WGS sequence"/>
</dbReference>
<evidence type="ECO:0000256" key="1">
    <source>
        <dbReference type="ARBA" id="ARBA00022980"/>
    </source>
</evidence>
<comment type="caution">
    <text evidence="5">The sequence shown here is derived from an EMBL/GenBank/DDBJ whole genome shotgun (WGS) entry which is preliminary data.</text>
</comment>
<organism evidence="5 6">
    <name type="scientific">Hadarchaeum yellowstonense</name>
    <dbReference type="NCBI Taxonomy" id="1776334"/>
    <lineage>
        <taxon>Archaea</taxon>
        <taxon>Methanobacteriati</taxon>
        <taxon>Candidatus Hadarchaeota</taxon>
        <taxon>Candidatus Hadarchaeia</taxon>
        <taxon>Candidatus Hadarchaeales</taxon>
        <taxon>Candidatus Hadarchaeaceae</taxon>
        <taxon>Candidatus Hadarchaeum</taxon>
    </lineage>
</organism>
<protein>
    <recommendedName>
        <fullName evidence="3">Small ribosomal subunit protein eS1</fullName>
    </recommendedName>
</protein>
<dbReference type="SMART" id="SM01397">
    <property type="entry name" value="Ribosomal_S3Ae"/>
    <property type="match status" value="1"/>
</dbReference>
<dbReference type="NCBIfam" id="NF003142">
    <property type="entry name" value="PRK04057.1"/>
    <property type="match status" value="1"/>
</dbReference>
<gene>
    <name evidence="3" type="primary">rps3ae</name>
    <name evidence="5" type="ORF">APZ16_03335</name>
</gene>
<proteinExistence type="inferred from homology"/>